<keyword evidence="2" id="KW-1185">Reference proteome</keyword>
<organism evidence="1 2">
    <name type="scientific">Saprospira grandis (strain Lewin)</name>
    <dbReference type="NCBI Taxonomy" id="984262"/>
    <lineage>
        <taxon>Bacteria</taxon>
        <taxon>Pseudomonadati</taxon>
        <taxon>Bacteroidota</taxon>
        <taxon>Saprospiria</taxon>
        <taxon>Saprospirales</taxon>
        <taxon>Saprospiraceae</taxon>
        <taxon>Saprospira</taxon>
    </lineage>
</organism>
<dbReference type="AlphaFoldDB" id="H6L3S3"/>
<dbReference type="KEGG" id="sgn:SGRA_0013"/>
<proteinExistence type="predicted"/>
<dbReference type="HOGENOM" id="CLU_2467226_0_0_10"/>
<accession>H6L3S3</accession>
<sequence length="88" mass="10106">MLQLNKKELLQLDRLLYLIASTTAWGLTIQEIAKLVNLAPHQAWQETKEASPQKLMKIEQQLNYLIRQGLVAKVLRLCINKLVLKNGI</sequence>
<dbReference type="EMBL" id="CP002831">
    <property type="protein sequence ID" value="AFC22758.1"/>
    <property type="molecule type" value="Genomic_DNA"/>
</dbReference>
<dbReference type="Proteomes" id="UP000007519">
    <property type="component" value="Chromosome"/>
</dbReference>
<evidence type="ECO:0000313" key="1">
    <source>
        <dbReference type="EMBL" id="AFC22758.1"/>
    </source>
</evidence>
<reference evidence="1 2" key="1">
    <citation type="journal article" date="2012" name="Stand. Genomic Sci.">
        <title>Complete genome sequencing and analysis of Saprospira grandis str. Lewin, a predatory marine bacterium.</title>
        <authorList>
            <person name="Saw J.H."/>
            <person name="Yuryev A."/>
            <person name="Kanbe M."/>
            <person name="Hou S."/>
            <person name="Young A.G."/>
            <person name="Aizawa S."/>
            <person name="Alam M."/>
        </authorList>
    </citation>
    <scope>NUCLEOTIDE SEQUENCE [LARGE SCALE GENOMIC DNA]</scope>
    <source>
        <strain evidence="1 2">Lewin</strain>
    </source>
</reference>
<evidence type="ECO:0000313" key="2">
    <source>
        <dbReference type="Proteomes" id="UP000007519"/>
    </source>
</evidence>
<gene>
    <name evidence="1" type="ordered locus">SGRA_0013</name>
</gene>
<protein>
    <submittedName>
        <fullName evidence="1">Uncharacterized protein</fullName>
    </submittedName>
</protein>
<dbReference type="RefSeq" id="WP_014373010.1">
    <property type="nucleotide sequence ID" value="NC_016940.1"/>
</dbReference>
<dbReference type="STRING" id="984262.SGRA_0013"/>
<name>H6L3S3_SAPGL</name>